<dbReference type="KEGG" id="spaa:SPAPADRAFT_58578"/>
<keyword evidence="3" id="KW-1185">Reference proteome</keyword>
<dbReference type="GO" id="GO:0061617">
    <property type="term" value="C:MICOS complex"/>
    <property type="evidence" value="ECO:0007669"/>
    <property type="project" value="UniProtKB-UniRule"/>
</dbReference>
<dbReference type="GeneID" id="18872512"/>
<reference evidence="2 3" key="1">
    <citation type="journal article" date="2011" name="Proc. Natl. Acad. Sci. U.S.A.">
        <title>Comparative genomics of xylose-fermenting fungi for enhanced biofuel production.</title>
        <authorList>
            <person name="Wohlbach D.J."/>
            <person name="Kuo A."/>
            <person name="Sato T.K."/>
            <person name="Potts K.M."/>
            <person name="Salamov A.A."/>
            <person name="LaButti K.M."/>
            <person name="Sun H."/>
            <person name="Clum A."/>
            <person name="Pangilinan J.L."/>
            <person name="Lindquist E.A."/>
            <person name="Lucas S."/>
            <person name="Lapidus A."/>
            <person name="Jin M."/>
            <person name="Gunawan C."/>
            <person name="Balan V."/>
            <person name="Dale B.E."/>
            <person name="Jeffries T.W."/>
            <person name="Zinkel R."/>
            <person name="Barry K.W."/>
            <person name="Grigoriev I.V."/>
            <person name="Gasch A.P."/>
        </authorList>
    </citation>
    <scope>NUCLEOTIDE SEQUENCE [LARGE SCALE GENOMIC DNA]</scope>
    <source>
        <strain evidence="3">NRRL Y-27907 / 11-Y1</strain>
    </source>
</reference>
<evidence type="ECO:0000313" key="2">
    <source>
        <dbReference type="EMBL" id="EGW35351.1"/>
    </source>
</evidence>
<dbReference type="Proteomes" id="UP000000709">
    <property type="component" value="Unassembled WGS sequence"/>
</dbReference>
<proteinExistence type="predicted"/>
<dbReference type="GO" id="GO:0042407">
    <property type="term" value="P:cristae formation"/>
    <property type="evidence" value="ECO:0007669"/>
    <property type="project" value="InterPro"/>
</dbReference>
<dbReference type="Pfam" id="PF09769">
    <property type="entry name" value="ApoO"/>
    <property type="match status" value="1"/>
</dbReference>
<sequence length="247" mass="27010">MFGRAFRFGIPVLSAGAVIATSNNGIVHNDSKKRNFYEDERDVVNIPGTVTPAPASEIAALGSNRIIDGISVRSTGTTEQIFKSVREFTESTADSIQSWLNSSYTKYNATERAVADTVSGLHNRSEDLLPNSIYIVIAFLAGTIAARPRGVLARVTFPTIFGLGAFKYFLPRTFDNSMQFLWQVEQNKVPALAKQQEATYNSAVGLVHSIEETTENSKKSIEARTAALRKSIADITGLNIDEEVSKK</sequence>
<protein>
    <recommendedName>
        <fullName evidence="1">MICOS complex subunit</fullName>
    </recommendedName>
</protein>
<keyword evidence="1" id="KW-0496">Mitochondrion</keyword>
<dbReference type="InterPro" id="IPR033181">
    <property type="entry name" value="Mic26_fungi"/>
</dbReference>
<dbReference type="PANTHER" id="PTHR28268">
    <property type="entry name" value="MICOS SUBUNIT MIC26"/>
    <property type="match status" value="1"/>
</dbReference>
<dbReference type="GO" id="GO:0044284">
    <property type="term" value="C:mitochondrial crista junction"/>
    <property type="evidence" value="ECO:0007669"/>
    <property type="project" value="TreeGrafter"/>
</dbReference>
<dbReference type="InterPro" id="IPR019166">
    <property type="entry name" value="MIC26/MIC27"/>
</dbReference>
<dbReference type="OMA" id="QMIFNES"/>
<dbReference type="EMBL" id="GL996499">
    <property type="protein sequence ID" value="EGW35351.1"/>
    <property type="molecule type" value="Genomic_DNA"/>
</dbReference>
<keyword evidence="1" id="KW-0472">Membrane</keyword>
<comment type="subunit">
    <text evidence="1">Component of the mitochondrial contact site and cristae organizing system (MICOS) complex.</text>
</comment>
<keyword evidence="1" id="KW-0999">Mitochondrion inner membrane</keyword>
<evidence type="ECO:0000313" key="3">
    <source>
        <dbReference type="Proteomes" id="UP000000709"/>
    </source>
</evidence>
<dbReference type="InParanoid" id="G3AGL2"/>
<dbReference type="STRING" id="619300.G3AGL2"/>
<name>G3AGL2_SPAPN</name>
<dbReference type="FunCoup" id="G3AGL2">
    <property type="interactions" value="33"/>
</dbReference>
<comment type="subcellular location">
    <subcellularLocation>
        <location evidence="1">Mitochondrion inner membrane</location>
    </subcellularLocation>
</comment>
<dbReference type="OrthoDB" id="2399148at2759"/>
<gene>
    <name evidence="2" type="ORF">SPAPADRAFT_58578</name>
</gene>
<organism evidence="3">
    <name type="scientific">Spathaspora passalidarum (strain NRRL Y-27907 / 11-Y1)</name>
    <dbReference type="NCBI Taxonomy" id="619300"/>
    <lineage>
        <taxon>Eukaryota</taxon>
        <taxon>Fungi</taxon>
        <taxon>Dikarya</taxon>
        <taxon>Ascomycota</taxon>
        <taxon>Saccharomycotina</taxon>
        <taxon>Pichiomycetes</taxon>
        <taxon>Debaryomycetaceae</taxon>
        <taxon>Spathaspora</taxon>
    </lineage>
</organism>
<evidence type="ECO:0000256" key="1">
    <source>
        <dbReference type="RuleBase" id="RU363021"/>
    </source>
</evidence>
<dbReference type="eggNOG" id="ENOG502S70K">
    <property type="taxonomic scope" value="Eukaryota"/>
</dbReference>
<comment type="function">
    <text evidence="1">Component of the MICOS complex, a large protein complex of the mitochondrial inner membrane that plays crucial roles in the maintenance of crista junctions, inner membrane architecture, and formation of contact sites to the outer membrane.</text>
</comment>
<accession>G3AGL2</accession>
<dbReference type="PANTHER" id="PTHR28268:SF1">
    <property type="entry name" value="MICOS SUBUNIT MIC26"/>
    <property type="match status" value="1"/>
</dbReference>
<dbReference type="RefSeq" id="XP_007372763.1">
    <property type="nucleotide sequence ID" value="XM_007372701.1"/>
</dbReference>
<dbReference type="HOGENOM" id="CLU_086433_0_0_1"/>
<dbReference type="AlphaFoldDB" id="G3AGL2"/>